<dbReference type="PANTHER" id="PTHR43751">
    <property type="entry name" value="SULFATASE"/>
    <property type="match status" value="1"/>
</dbReference>
<evidence type="ECO:0000256" key="2">
    <source>
        <dbReference type="ARBA" id="ARBA00022801"/>
    </source>
</evidence>
<keyword evidence="3" id="KW-0732">Signal</keyword>
<feature type="chain" id="PRO_5020413253" evidence="3">
    <location>
        <begin position="21"/>
        <end position="509"/>
    </location>
</feature>
<evidence type="ECO:0000259" key="4">
    <source>
        <dbReference type="Pfam" id="PF00884"/>
    </source>
</evidence>
<comment type="similarity">
    <text evidence="1">Belongs to the sulfatase family.</text>
</comment>
<organism evidence="5 6">
    <name type="scientific">Pedobacter frigoris</name>
    <dbReference type="NCBI Taxonomy" id="2571272"/>
    <lineage>
        <taxon>Bacteria</taxon>
        <taxon>Pseudomonadati</taxon>
        <taxon>Bacteroidota</taxon>
        <taxon>Sphingobacteriia</taxon>
        <taxon>Sphingobacteriales</taxon>
        <taxon>Sphingobacteriaceae</taxon>
        <taxon>Pedobacter</taxon>
    </lineage>
</organism>
<accession>A0A4U1CQ78</accession>
<protein>
    <submittedName>
        <fullName evidence="5">Arylsulfatase</fullName>
    </submittedName>
</protein>
<dbReference type="CDD" id="cd16143">
    <property type="entry name" value="ARS_like"/>
    <property type="match status" value="1"/>
</dbReference>
<evidence type="ECO:0000256" key="1">
    <source>
        <dbReference type="ARBA" id="ARBA00008779"/>
    </source>
</evidence>
<evidence type="ECO:0000313" key="5">
    <source>
        <dbReference type="EMBL" id="TKC08965.1"/>
    </source>
</evidence>
<evidence type="ECO:0000313" key="6">
    <source>
        <dbReference type="Proteomes" id="UP000307244"/>
    </source>
</evidence>
<evidence type="ECO:0000256" key="3">
    <source>
        <dbReference type="SAM" id="SignalP"/>
    </source>
</evidence>
<dbReference type="PANTHER" id="PTHR43751:SF6">
    <property type="entry name" value="N-ACETYLGALACTOSAMINE-6-O-SULFATASE"/>
    <property type="match status" value="1"/>
</dbReference>
<dbReference type="RefSeq" id="WP_136834383.1">
    <property type="nucleotide sequence ID" value="NZ_SWBQ01000001.1"/>
</dbReference>
<sequence length="509" mass="54911">MKFRNLIALGLISITFGVSAQNASKKSTAVRPNIIVICADDLGYGDLSCYGATKIQTPNLDKLAASGIRFTDGHCTSATCTPSRYALMTGEYPWRKKGTGVLPGDAALIVPTNKTTLPNLFQKAGYETAIVGKWHLGLGTAVAKDWNGAVKPGPNEVGFGYSFIFPATADRVPTVFLENHKVVALDPKDPITVDYTTKVGDDPTGKEHPELLKLQSSPGQGHNNTIVNGIGRIGYMSGGKMARWVDEEVSSTFLTKAQSFIEAHQKNPFFLYFALTEPHVPRMPATMFRDKSGLGLRGDAILQLDYTVGEIMKQLKTLGIEKNTLIVFSSDNGPVLDDGYQDEAVTKLNGHTPAGKLRGGKYSSLEAGTRVPFIISWPGTIKPKVSAAVVSQLDFLASFSKLIGQPIPAGDGPDSENTLDAFLGKSEKGRAILIEHASSLSIVKDGWKYISPSDGPAYARLVGIETGNLKEAQLFNLKEDLSEQHNLASKNPEKVKELAELLMSIRGEK</sequence>
<dbReference type="Gene3D" id="3.40.720.10">
    <property type="entry name" value="Alkaline Phosphatase, subunit A"/>
    <property type="match status" value="1"/>
</dbReference>
<dbReference type="Proteomes" id="UP000307244">
    <property type="component" value="Unassembled WGS sequence"/>
</dbReference>
<dbReference type="SUPFAM" id="SSF53649">
    <property type="entry name" value="Alkaline phosphatase-like"/>
    <property type="match status" value="1"/>
</dbReference>
<gene>
    <name evidence="5" type="ORF">FA047_02395</name>
</gene>
<dbReference type="InterPro" id="IPR024607">
    <property type="entry name" value="Sulfatase_CS"/>
</dbReference>
<dbReference type="Pfam" id="PF00884">
    <property type="entry name" value="Sulfatase"/>
    <property type="match status" value="1"/>
</dbReference>
<dbReference type="AlphaFoldDB" id="A0A4U1CQ78"/>
<reference evidence="5 6" key="1">
    <citation type="submission" date="2019-04" db="EMBL/GenBank/DDBJ databases">
        <title>Pedobacter sp. RP-3-15 sp. nov., isolated from Arctic soil.</title>
        <authorList>
            <person name="Dahal R.H."/>
            <person name="Kim D.-U."/>
        </authorList>
    </citation>
    <scope>NUCLEOTIDE SEQUENCE [LARGE SCALE GENOMIC DNA]</scope>
    <source>
        <strain evidence="5 6">RP-3-15</strain>
    </source>
</reference>
<feature type="domain" description="Sulfatase N-terminal" evidence="4">
    <location>
        <begin position="32"/>
        <end position="404"/>
    </location>
</feature>
<keyword evidence="6" id="KW-1185">Reference proteome</keyword>
<feature type="signal peptide" evidence="3">
    <location>
        <begin position="1"/>
        <end position="20"/>
    </location>
</feature>
<comment type="caution">
    <text evidence="5">The sequence shown here is derived from an EMBL/GenBank/DDBJ whole genome shotgun (WGS) entry which is preliminary data.</text>
</comment>
<dbReference type="InterPro" id="IPR017850">
    <property type="entry name" value="Alkaline_phosphatase_core_sf"/>
</dbReference>
<dbReference type="InterPro" id="IPR000917">
    <property type="entry name" value="Sulfatase_N"/>
</dbReference>
<dbReference type="EMBL" id="SWBQ01000001">
    <property type="protein sequence ID" value="TKC08965.1"/>
    <property type="molecule type" value="Genomic_DNA"/>
</dbReference>
<dbReference type="PROSITE" id="PS00149">
    <property type="entry name" value="SULFATASE_2"/>
    <property type="match status" value="1"/>
</dbReference>
<dbReference type="Gene3D" id="3.30.1120.10">
    <property type="match status" value="1"/>
</dbReference>
<dbReference type="OrthoDB" id="9764377at2"/>
<name>A0A4U1CQ78_9SPHI</name>
<proteinExistence type="inferred from homology"/>
<dbReference type="InterPro" id="IPR052701">
    <property type="entry name" value="GAG_Ulvan_Degrading_Sulfatases"/>
</dbReference>
<dbReference type="PROSITE" id="PS00523">
    <property type="entry name" value="SULFATASE_1"/>
    <property type="match status" value="1"/>
</dbReference>
<dbReference type="GO" id="GO:0016787">
    <property type="term" value="F:hydrolase activity"/>
    <property type="evidence" value="ECO:0007669"/>
    <property type="project" value="UniProtKB-KW"/>
</dbReference>
<keyword evidence="2" id="KW-0378">Hydrolase</keyword>